<dbReference type="eggNOG" id="COG0673">
    <property type="taxonomic scope" value="Bacteria"/>
</dbReference>
<organism evidence="8 9">
    <name type="scientific">Plesiocystis pacifica SIR-1</name>
    <dbReference type="NCBI Taxonomy" id="391625"/>
    <lineage>
        <taxon>Bacteria</taxon>
        <taxon>Pseudomonadati</taxon>
        <taxon>Myxococcota</taxon>
        <taxon>Polyangia</taxon>
        <taxon>Nannocystales</taxon>
        <taxon>Nannocystaceae</taxon>
        <taxon>Plesiocystis</taxon>
    </lineage>
</organism>
<sequence length="409" mass="44025">MLGLKVDPIPRPKVAVIGTGARGQVLVRLLARLEVDIVALCDVDAQALAAGTKLVTDAGRPAPQGFGEGGDEDYLRMLDALLTADGVGVDLAIIATPWRWHVPQALAAMERGVHVGVEVPVAYTLEDCWRIVDAAERERVHCMMLENVCYGREEMMALNLCRAGLLGELTHGEGAYIHNLSAQLGSGVSEGLWRPAHHLARNGNLYPTHGLGPIAQYMGVHAGDRLATLVSMSSPARGRRAHAERALGADAPEAKLDFICGDINTSVLQTALGRTIVVQHDTTTPRPYTRLNHIQGTRGTLRGFPGRIHVVDRSPEHAWEPLDAYQDEFDHPVWKRLGPEALGQANTHGGMDFVMLARLVECLVAGEALDMSVYDGVAWSCVSPLSEQSVAHGGAPVAVPDFTRGAWRG</sequence>
<gene>
    <name evidence="8" type="ORF">PPSIR1_22686</name>
</gene>
<evidence type="ECO:0000256" key="1">
    <source>
        <dbReference type="ARBA" id="ARBA00001911"/>
    </source>
</evidence>
<dbReference type="GO" id="GO:0016798">
    <property type="term" value="F:hydrolase activity, acting on glycosyl bonds"/>
    <property type="evidence" value="ECO:0007669"/>
    <property type="project" value="UniProtKB-KW"/>
</dbReference>
<keyword evidence="3" id="KW-0378">Hydrolase</keyword>
<proteinExistence type="inferred from homology"/>
<dbReference type="InterPro" id="IPR036291">
    <property type="entry name" value="NAD(P)-bd_dom_sf"/>
</dbReference>
<dbReference type="SUPFAM" id="SSF51735">
    <property type="entry name" value="NAD(P)-binding Rossmann-fold domains"/>
    <property type="match status" value="1"/>
</dbReference>
<evidence type="ECO:0000259" key="6">
    <source>
        <dbReference type="Pfam" id="PF01408"/>
    </source>
</evidence>
<dbReference type="EMBL" id="ABCS01000015">
    <property type="protein sequence ID" value="EDM79897.1"/>
    <property type="molecule type" value="Genomic_DNA"/>
</dbReference>
<keyword evidence="5" id="KW-0326">Glycosidase</keyword>
<feature type="domain" description="Glycosyl hydrolase 109 C-terminal" evidence="7">
    <location>
        <begin position="155"/>
        <end position="321"/>
    </location>
</feature>
<dbReference type="Pfam" id="PF01408">
    <property type="entry name" value="GFO_IDH_MocA"/>
    <property type="match status" value="1"/>
</dbReference>
<evidence type="ECO:0000313" key="9">
    <source>
        <dbReference type="Proteomes" id="UP000005801"/>
    </source>
</evidence>
<dbReference type="PANTHER" id="PTHR43818">
    <property type="entry name" value="BCDNA.GH03377"/>
    <property type="match status" value="1"/>
</dbReference>
<comment type="similarity">
    <text evidence="2">Belongs to the Gfo/Idh/MocA family. Glycosyl hydrolase 109 subfamily.</text>
</comment>
<dbReference type="Proteomes" id="UP000005801">
    <property type="component" value="Unassembled WGS sequence"/>
</dbReference>
<evidence type="ECO:0000256" key="2">
    <source>
        <dbReference type="ARBA" id="ARBA00009329"/>
    </source>
</evidence>
<dbReference type="Gene3D" id="3.30.360.10">
    <property type="entry name" value="Dihydrodipicolinate Reductase, domain 2"/>
    <property type="match status" value="1"/>
</dbReference>
<protein>
    <submittedName>
        <fullName evidence="8">Twin-arginine translocation pathway signal</fullName>
    </submittedName>
</protein>
<evidence type="ECO:0000256" key="4">
    <source>
        <dbReference type="ARBA" id="ARBA00023027"/>
    </source>
</evidence>
<dbReference type="GO" id="GO:0000166">
    <property type="term" value="F:nucleotide binding"/>
    <property type="evidence" value="ECO:0007669"/>
    <property type="project" value="InterPro"/>
</dbReference>
<dbReference type="Gene3D" id="3.40.50.720">
    <property type="entry name" value="NAD(P)-binding Rossmann-like Domain"/>
    <property type="match status" value="1"/>
</dbReference>
<dbReference type="InterPro" id="IPR000683">
    <property type="entry name" value="Gfo/Idh/MocA-like_OxRdtase_N"/>
</dbReference>
<dbReference type="InterPro" id="IPR050463">
    <property type="entry name" value="Gfo/Idh/MocA_oxidrdct_glycsds"/>
</dbReference>
<comment type="caution">
    <text evidence="8">The sequence shown here is derived from an EMBL/GenBank/DDBJ whole genome shotgun (WGS) entry which is preliminary data.</text>
</comment>
<comment type="cofactor">
    <cofactor evidence="1">
        <name>NAD(+)</name>
        <dbReference type="ChEBI" id="CHEBI:57540"/>
    </cofactor>
</comment>
<evidence type="ECO:0000259" key="7">
    <source>
        <dbReference type="Pfam" id="PF21252"/>
    </source>
</evidence>
<evidence type="ECO:0000256" key="5">
    <source>
        <dbReference type="ARBA" id="ARBA00023295"/>
    </source>
</evidence>
<evidence type="ECO:0000313" key="8">
    <source>
        <dbReference type="EMBL" id="EDM79897.1"/>
    </source>
</evidence>
<accession>A6G2G0</accession>
<dbReference type="Pfam" id="PF21252">
    <property type="entry name" value="Glyco_hydro_109_C"/>
    <property type="match status" value="1"/>
</dbReference>
<dbReference type="STRING" id="391625.PPSIR1_22686"/>
<keyword evidence="4" id="KW-0520">NAD</keyword>
<keyword evidence="9" id="KW-1185">Reference proteome</keyword>
<feature type="domain" description="Gfo/Idh/MocA-like oxidoreductase N-terminal" evidence="6">
    <location>
        <begin position="13"/>
        <end position="144"/>
    </location>
</feature>
<reference evidence="8 9" key="1">
    <citation type="submission" date="2007-06" db="EMBL/GenBank/DDBJ databases">
        <authorList>
            <person name="Shimkets L."/>
            <person name="Ferriera S."/>
            <person name="Johnson J."/>
            <person name="Kravitz S."/>
            <person name="Beeson K."/>
            <person name="Sutton G."/>
            <person name="Rogers Y.-H."/>
            <person name="Friedman R."/>
            <person name="Frazier M."/>
            <person name="Venter J.C."/>
        </authorList>
    </citation>
    <scope>NUCLEOTIDE SEQUENCE [LARGE SCALE GENOMIC DNA]</scope>
    <source>
        <strain evidence="8 9">SIR-1</strain>
    </source>
</reference>
<evidence type="ECO:0000256" key="3">
    <source>
        <dbReference type="ARBA" id="ARBA00022801"/>
    </source>
</evidence>
<dbReference type="AlphaFoldDB" id="A6G2G0"/>
<dbReference type="InterPro" id="IPR049303">
    <property type="entry name" value="Glyco_hydro_109_C"/>
</dbReference>
<dbReference type="PANTHER" id="PTHR43818:SF1">
    <property type="entry name" value="GLYCOSYL HYDROLASE FAMILY 109 PROTEIN"/>
    <property type="match status" value="1"/>
</dbReference>
<name>A6G2G0_9BACT</name>